<keyword evidence="4" id="KW-0378">Hydrolase</keyword>
<proteinExistence type="inferred from homology"/>
<evidence type="ECO:0000256" key="4">
    <source>
        <dbReference type="ARBA" id="ARBA00022801"/>
    </source>
</evidence>
<dbReference type="SUPFAM" id="SSF82171">
    <property type="entry name" value="DPP6 N-terminal domain-like"/>
    <property type="match status" value="1"/>
</dbReference>
<dbReference type="GO" id="GO:0004252">
    <property type="term" value="F:serine-type endopeptidase activity"/>
    <property type="evidence" value="ECO:0007669"/>
    <property type="project" value="TreeGrafter"/>
</dbReference>
<dbReference type="InterPro" id="IPR029058">
    <property type="entry name" value="AB_hydrolase_fold"/>
</dbReference>
<dbReference type="EMBL" id="LAEV01002193">
    <property type="protein sequence ID" value="KKA26390.1"/>
    <property type="molecule type" value="Genomic_DNA"/>
</dbReference>
<dbReference type="FunFam" id="3.40.50.1820:FF:000028">
    <property type="entry name" value="S9 family peptidase"/>
    <property type="match status" value="1"/>
</dbReference>
<evidence type="ECO:0000313" key="9">
    <source>
        <dbReference type="Proteomes" id="UP000033483"/>
    </source>
</evidence>
<keyword evidence="9" id="KW-1185">Reference proteome</keyword>
<dbReference type="AlphaFoldDB" id="A0A0F4Z7S6"/>
<reference evidence="8 9" key="1">
    <citation type="submission" date="2015-03" db="EMBL/GenBank/DDBJ databases">
        <authorList>
            <person name="Radwan O."/>
            <person name="Al-Naeli F.A."/>
            <person name="Rendon G.A."/>
            <person name="Fields C."/>
        </authorList>
    </citation>
    <scope>NUCLEOTIDE SEQUENCE [LARGE SCALE GENOMIC DNA]</scope>
    <source>
        <strain evidence="8">CR-DP1</strain>
    </source>
</reference>
<evidence type="ECO:0000256" key="5">
    <source>
        <dbReference type="ARBA" id="ARBA00022825"/>
    </source>
</evidence>
<protein>
    <recommendedName>
        <fullName evidence="6">Dipeptidyl-peptidase V</fullName>
    </recommendedName>
</protein>
<evidence type="ECO:0000256" key="3">
    <source>
        <dbReference type="ARBA" id="ARBA00022729"/>
    </source>
</evidence>
<keyword evidence="2" id="KW-0645">Protease</keyword>
<dbReference type="InterPro" id="IPR001375">
    <property type="entry name" value="Peptidase_S9_cat"/>
</dbReference>
<comment type="caution">
    <text evidence="8">The sequence shown here is derived from an EMBL/GenBank/DDBJ whole genome shotgun (WGS) entry which is preliminary data.</text>
</comment>
<dbReference type="Pfam" id="PF00326">
    <property type="entry name" value="Peptidase_S9"/>
    <property type="match status" value="1"/>
</dbReference>
<keyword evidence="3" id="KW-0732">Signal</keyword>
<dbReference type="OrthoDB" id="416344at2759"/>
<keyword evidence="5" id="KW-0720">Serine protease</keyword>
<evidence type="ECO:0000259" key="7">
    <source>
        <dbReference type="Pfam" id="PF00326"/>
    </source>
</evidence>
<sequence>MTIRYTNFTPETLLSAPRRTAAVPNPSGTKLLFSVSTYSFQSHHRSAEIRVFDIETRRDTVICSAPGYREPIWLSDTEVLVLGSAVDGVTSINLTDIRTPGIVSEIARSSGTLENPRVKRLSDDTLAFAVSALTTPDGKLYNPANSKPSYSTAKIYTSLFVRHWDSYLTPNKNSVWYGLLKRNNAKYSLAQPGLINALHGTGLECPVPFGPGSNQFDISPSGIAFVAKDPELDPALYTKTDVYFLPLSSYTEEPTALKPSIVKTAGLEGYSASPTFSHCGKKLLFTRMRNKQYESDKRRLMLIPDVADLAKVGEFYATEDGEGSLDLGPDDLVWSHDDAHVFFTAESRGKVLLFQVASDASTKEKPRVVYSTDSVMHVAPLADSGTLLLSTTSLVESMAYSIVHAASVSSSALPKVEVLFSSTHNGLVFGLSRQQCSDFWFTGADGVDVHALVMRPANFDETKKYPLAFLIHGGPQGAWNDSWSTRWNPAVFAQQGYITVACNPTGSTGYGQAFTDAIANNWGGSPYRDLELCIEHIAATMPYVDMDRAVALGASYGGYMINWIAGQALAKRFRALVCHDGIFSTHTKWATEELFFPYHDFGGAPWDEGTTYAKWDPAQFHHNWSTPMLVIHNELDYRLPISEGLAMFNVLQARKIPSKFVMFPDENHWVLKPENSLVWHREVIGFINHHVGLDTSI</sequence>
<dbReference type="PANTHER" id="PTHR42776:SF13">
    <property type="entry name" value="DIPEPTIDYL-PEPTIDASE 5"/>
    <property type="match status" value="1"/>
</dbReference>
<gene>
    <name evidence="8" type="ORF">TD95_001376</name>
</gene>
<dbReference type="GO" id="GO:0006508">
    <property type="term" value="P:proteolysis"/>
    <property type="evidence" value="ECO:0007669"/>
    <property type="project" value="UniProtKB-KW"/>
</dbReference>
<name>A0A0F4Z7S6_9PEZI</name>
<dbReference type="PANTHER" id="PTHR42776">
    <property type="entry name" value="SERINE PEPTIDASE S9 FAMILY MEMBER"/>
    <property type="match status" value="1"/>
</dbReference>
<evidence type="ECO:0000313" key="8">
    <source>
        <dbReference type="EMBL" id="KKA26390.1"/>
    </source>
</evidence>
<dbReference type="Gene3D" id="3.40.50.1820">
    <property type="entry name" value="alpha/beta hydrolase"/>
    <property type="match status" value="1"/>
</dbReference>
<feature type="domain" description="Peptidase S9 prolyl oligopeptidase catalytic" evidence="7">
    <location>
        <begin position="483"/>
        <end position="692"/>
    </location>
</feature>
<accession>A0A0F4Z7S6</accession>
<evidence type="ECO:0000256" key="1">
    <source>
        <dbReference type="ARBA" id="ARBA00010040"/>
    </source>
</evidence>
<organism evidence="8 9">
    <name type="scientific">Thielaviopsis punctulata</name>
    <dbReference type="NCBI Taxonomy" id="72032"/>
    <lineage>
        <taxon>Eukaryota</taxon>
        <taxon>Fungi</taxon>
        <taxon>Dikarya</taxon>
        <taxon>Ascomycota</taxon>
        <taxon>Pezizomycotina</taxon>
        <taxon>Sordariomycetes</taxon>
        <taxon>Hypocreomycetidae</taxon>
        <taxon>Microascales</taxon>
        <taxon>Ceratocystidaceae</taxon>
        <taxon>Thielaviopsis</taxon>
    </lineage>
</organism>
<evidence type="ECO:0000256" key="2">
    <source>
        <dbReference type="ARBA" id="ARBA00022670"/>
    </source>
</evidence>
<comment type="similarity">
    <text evidence="1">Belongs to the peptidase S9C family.</text>
</comment>
<evidence type="ECO:0000256" key="6">
    <source>
        <dbReference type="ARBA" id="ARBA00032829"/>
    </source>
</evidence>
<dbReference type="Proteomes" id="UP000033483">
    <property type="component" value="Unassembled WGS sequence"/>
</dbReference>
<dbReference type="SUPFAM" id="SSF53474">
    <property type="entry name" value="alpha/beta-Hydrolases"/>
    <property type="match status" value="1"/>
</dbReference>